<feature type="transmembrane region" description="Helical" evidence="10">
    <location>
        <begin position="52"/>
        <end position="72"/>
    </location>
</feature>
<dbReference type="InParanoid" id="A0A6J2YAA6"/>
<organism evidence="11 12">
    <name type="scientific">Sitophilus oryzae</name>
    <name type="common">Rice weevil</name>
    <name type="synonym">Curculio oryzae</name>
    <dbReference type="NCBI Taxonomy" id="7048"/>
    <lineage>
        <taxon>Eukaryota</taxon>
        <taxon>Metazoa</taxon>
        <taxon>Ecdysozoa</taxon>
        <taxon>Arthropoda</taxon>
        <taxon>Hexapoda</taxon>
        <taxon>Insecta</taxon>
        <taxon>Pterygota</taxon>
        <taxon>Neoptera</taxon>
        <taxon>Endopterygota</taxon>
        <taxon>Coleoptera</taxon>
        <taxon>Polyphaga</taxon>
        <taxon>Cucujiformia</taxon>
        <taxon>Curculionidae</taxon>
        <taxon>Dryophthorinae</taxon>
        <taxon>Sitophilus</taxon>
    </lineage>
</organism>
<dbReference type="KEGG" id="soy:115885921"/>
<name>A0A6J2YAA6_SITOR</name>
<comment type="subcellular location">
    <subcellularLocation>
        <location evidence="1">Cell membrane</location>
        <topology evidence="1">Multi-pass membrane protein</topology>
    </subcellularLocation>
</comment>
<dbReference type="GeneID" id="115885921"/>
<feature type="transmembrane region" description="Helical" evidence="10">
    <location>
        <begin position="79"/>
        <end position="100"/>
    </location>
</feature>
<dbReference type="OrthoDB" id="6614360at2759"/>
<dbReference type="GO" id="GO:0005549">
    <property type="term" value="F:odorant binding"/>
    <property type="evidence" value="ECO:0007669"/>
    <property type="project" value="InterPro"/>
</dbReference>
<evidence type="ECO:0000256" key="2">
    <source>
        <dbReference type="ARBA" id="ARBA00022475"/>
    </source>
</evidence>
<dbReference type="GO" id="GO:0005886">
    <property type="term" value="C:plasma membrane"/>
    <property type="evidence" value="ECO:0007669"/>
    <property type="project" value="UniProtKB-SubCell"/>
</dbReference>
<reference evidence="12" key="1">
    <citation type="submission" date="2025-08" db="UniProtKB">
        <authorList>
            <consortium name="RefSeq"/>
        </authorList>
    </citation>
    <scope>IDENTIFICATION</scope>
    <source>
        <tissue evidence="12">Gonads</tissue>
    </source>
</reference>
<evidence type="ECO:0000256" key="10">
    <source>
        <dbReference type="SAM" id="Phobius"/>
    </source>
</evidence>
<dbReference type="PANTHER" id="PTHR21137">
    <property type="entry name" value="ODORANT RECEPTOR"/>
    <property type="match status" value="1"/>
</dbReference>
<sequence>MAAKIDHLRTLLEGVFQNTSYDIKKQKLKVCILYHQQIIRLNERISALVTEMLGQISFVAAIVISCIGNVIVKQYSIGALVYMGGFVTAVYMMCLTGQIIKDETLKVDNIVFNLNWYTDLNLAKDMVLIMRRSQKPVNLRSFLFGVFDYQLLVVIIKTSYSYFTLMTQRG</sequence>
<dbReference type="InterPro" id="IPR004117">
    <property type="entry name" value="7tm6_olfct_rcpt"/>
</dbReference>
<evidence type="ECO:0000256" key="3">
    <source>
        <dbReference type="ARBA" id="ARBA00022606"/>
    </source>
</evidence>
<dbReference type="GO" id="GO:0004984">
    <property type="term" value="F:olfactory receptor activity"/>
    <property type="evidence" value="ECO:0007669"/>
    <property type="project" value="InterPro"/>
</dbReference>
<keyword evidence="3" id="KW-0716">Sensory transduction</keyword>
<accession>A0A6J2YAA6</accession>
<dbReference type="AlphaFoldDB" id="A0A6J2YAA6"/>
<keyword evidence="8" id="KW-0675">Receptor</keyword>
<evidence type="ECO:0000313" key="12">
    <source>
        <dbReference type="RefSeq" id="XP_030760808.1"/>
    </source>
</evidence>
<dbReference type="Proteomes" id="UP000504635">
    <property type="component" value="Unplaced"/>
</dbReference>
<keyword evidence="2" id="KW-1003">Cell membrane</keyword>
<gene>
    <name evidence="12" type="primary">LOC115885921</name>
</gene>
<keyword evidence="4 10" id="KW-0812">Transmembrane</keyword>
<feature type="transmembrane region" description="Helical" evidence="10">
    <location>
        <begin position="142"/>
        <end position="163"/>
    </location>
</feature>
<dbReference type="RefSeq" id="XP_030760808.1">
    <property type="nucleotide sequence ID" value="XM_030904948.1"/>
</dbReference>
<dbReference type="PANTHER" id="PTHR21137:SF35">
    <property type="entry name" value="ODORANT RECEPTOR 19A-RELATED"/>
    <property type="match status" value="1"/>
</dbReference>
<evidence type="ECO:0000256" key="9">
    <source>
        <dbReference type="ARBA" id="ARBA00023224"/>
    </source>
</evidence>
<proteinExistence type="predicted"/>
<evidence type="ECO:0000256" key="4">
    <source>
        <dbReference type="ARBA" id="ARBA00022692"/>
    </source>
</evidence>
<keyword evidence="7 10" id="KW-0472">Membrane</keyword>
<evidence type="ECO:0000256" key="8">
    <source>
        <dbReference type="ARBA" id="ARBA00023170"/>
    </source>
</evidence>
<dbReference type="GO" id="GO:0007165">
    <property type="term" value="P:signal transduction"/>
    <property type="evidence" value="ECO:0007669"/>
    <property type="project" value="UniProtKB-KW"/>
</dbReference>
<evidence type="ECO:0000256" key="7">
    <source>
        <dbReference type="ARBA" id="ARBA00023136"/>
    </source>
</evidence>
<keyword evidence="6 10" id="KW-1133">Transmembrane helix</keyword>
<evidence type="ECO:0000256" key="5">
    <source>
        <dbReference type="ARBA" id="ARBA00022725"/>
    </source>
</evidence>
<protein>
    <submittedName>
        <fullName evidence="12">Odorant receptor 85b-like</fullName>
    </submittedName>
</protein>
<keyword evidence="5" id="KW-0552">Olfaction</keyword>
<keyword evidence="11" id="KW-1185">Reference proteome</keyword>
<evidence type="ECO:0000256" key="1">
    <source>
        <dbReference type="ARBA" id="ARBA00004651"/>
    </source>
</evidence>
<evidence type="ECO:0000313" key="11">
    <source>
        <dbReference type="Proteomes" id="UP000504635"/>
    </source>
</evidence>
<keyword evidence="9" id="KW-0807">Transducer</keyword>
<evidence type="ECO:0000256" key="6">
    <source>
        <dbReference type="ARBA" id="ARBA00022989"/>
    </source>
</evidence>
<dbReference type="Pfam" id="PF02949">
    <property type="entry name" value="7tm_6"/>
    <property type="match status" value="1"/>
</dbReference>